<dbReference type="HOGENOM" id="CLU_000288_81_1_1"/>
<dbReference type="eggNOG" id="KOG1290">
    <property type="taxonomic scope" value="Eukaryota"/>
</dbReference>
<feature type="region of interest" description="Disordered" evidence="9">
    <location>
        <begin position="1"/>
        <end position="20"/>
    </location>
</feature>
<evidence type="ECO:0000313" key="11">
    <source>
        <dbReference type="EMBL" id="EME78805.1"/>
    </source>
</evidence>
<gene>
    <name evidence="11" type="ORF">MYCFIDRAFT_199919</name>
</gene>
<dbReference type="InterPro" id="IPR011009">
    <property type="entry name" value="Kinase-like_dom_sf"/>
</dbReference>
<evidence type="ECO:0000256" key="3">
    <source>
        <dbReference type="ARBA" id="ARBA00022679"/>
    </source>
</evidence>
<reference evidence="11 12" key="1">
    <citation type="journal article" date="2012" name="PLoS Pathog.">
        <title>Diverse lifestyles and strategies of plant pathogenesis encoded in the genomes of eighteen Dothideomycetes fungi.</title>
        <authorList>
            <person name="Ohm R.A."/>
            <person name="Feau N."/>
            <person name="Henrissat B."/>
            <person name="Schoch C.L."/>
            <person name="Horwitz B.A."/>
            <person name="Barry K.W."/>
            <person name="Condon B.J."/>
            <person name="Copeland A.C."/>
            <person name="Dhillon B."/>
            <person name="Glaser F."/>
            <person name="Hesse C.N."/>
            <person name="Kosti I."/>
            <person name="LaButti K."/>
            <person name="Lindquist E.A."/>
            <person name="Lucas S."/>
            <person name="Salamov A.A."/>
            <person name="Bradshaw R.E."/>
            <person name="Ciuffetti L."/>
            <person name="Hamelin R.C."/>
            <person name="Kema G.H.J."/>
            <person name="Lawrence C."/>
            <person name="Scott J.A."/>
            <person name="Spatafora J.W."/>
            <person name="Turgeon B.G."/>
            <person name="de Wit P.J.G.M."/>
            <person name="Zhong S."/>
            <person name="Goodwin S.B."/>
            <person name="Grigoriev I.V."/>
        </authorList>
    </citation>
    <scope>NUCLEOTIDE SEQUENCE [LARGE SCALE GENOMIC DNA]</scope>
    <source>
        <strain evidence="11 12">CIRAD86</strain>
    </source>
</reference>
<dbReference type="PANTHER" id="PTHR47634">
    <property type="entry name" value="PROTEIN KINASE DOMAIN-CONTAINING PROTEIN-RELATED"/>
    <property type="match status" value="1"/>
</dbReference>
<dbReference type="Gene3D" id="3.30.200.20">
    <property type="entry name" value="Phosphorylase Kinase, domain 1"/>
    <property type="match status" value="1"/>
</dbReference>
<protein>
    <recommendedName>
        <fullName evidence="1">non-specific serine/threonine protein kinase</fullName>
        <ecNumber evidence="1">2.7.11.1</ecNumber>
    </recommendedName>
</protein>
<accession>M2YM54</accession>
<dbReference type="SMART" id="SM00220">
    <property type="entry name" value="S_TKc"/>
    <property type="match status" value="1"/>
</dbReference>
<evidence type="ECO:0000256" key="6">
    <source>
        <dbReference type="ARBA" id="ARBA00022840"/>
    </source>
</evidence>
<evidence type="ECO:0000256" key="7">
    <source>
        <dbReference type="ARBA" id="ARBA00047899"/>
    </source>
</evidence>
<dbReference type="OrthoDB" id="5979581at2759"/>
<evidence type="ECO:0000256" key="5">
    <source>
        <dbReference type="ARBA" id="ARBA00022777"/>
    </source>
</evidence>
<dbReference type="EMBL" id="KB446563">
    <property type="protein sequence ID" value="EME78805.1"/>
    <property type="molecule type" value="Genomic_DNA"/>
</dbReference>
<dbReference type="Pfam" id="PF00069">
    <property type="entry name" value="Pkinase"/>
    <property type="match status" value="1"/>
</dbReference>
<dbReference type="Proteomes" id="UP000016932">
    <property type="component" value="Unassembled WGS sequence"/>
</dbReference>
<dbReference type="GO" id="GO:0005524">
    <property type="term" value="F:ATP binding"/>
    <property type="evidence" value="ECO:0007669"/>
    <property type="project" value="UniProtKB-KW"/>
</dbReference>
<evidence type="ECO:0000256" key="2">
    <source>
        <dbReference type="ARBA" id="ARBA00022527"/>
    </source>
</evidence>
<dbReference type="GO" id="GO:0004674">
    <property type="term" value="F:protein serine/threonine kinase activity"/>
    <property type="evidence" value="ECO:0007669"/>
    <property type="project" value="UniProtKB-KW"/>
</dbReference>
<evidence type="ECO:0000256" key="9">
    <source>
        <dbReference type="SAM" id="MobiDB-lite"/>
    </source>
</evidence>
<comment type="catalytic activity">
    <reaction evidence="7">
        <text>L-threonyl-[protein] + ATP = O-phospho-L-threonyl-[protein] + ADP + H(+)</text>
        <dbReference type="Rhea" id="RHEA:46608"/>
        <dbReference type="Rhea" id="RHEA-COMP:11060"/>
        <dbReference type="Rhea" id="RHEA-COMP:11605"/>
        <dbReference type="ChEBI" id="CHEBI:15378"/>
        <dbReference type="ChEBI" id="CHEBI:30013"/>
        <dbReference type="ChEBI" id="CHEBI:30616"/>
        <dbReference type="ChEBI" id="CHEBI:61977"/>
        <dbReference type="ChEBI" id="CHEBI:456216"/>
        <dbReference type="EC" id="2.7.11.1"/>
    </reaction>
</comment>
<dbReference type="KEGG" id="pfj:MYCFIDRAFT_199919"/>
<dbReference type="AlphaFoldDB" id="M2YM54"/>
<dbReference type="Gene3D" id="1.10.510.10">
    <property type="entry name" value="Transferase(Phosphotransferase) domain 1"/>
    <property type="match status" value="2"/>
</dbReference>
<name>M2YM54_PSEFD</name>
<dbReference type="PANTHER" id="PTHR47634:SF9">
    <property type="entry name" value="PROTEIN KINASE DOMAIN-CONTAINING PROTEIN-RELATED"/>
    <property type="match status" value="1"/>
</dbReference>
<dbReference type="InterPro" id="IPR051334">
    <property type="entry name" value="SRPK"/>
</dbReference>
<evidence type="ECO:0000313" key="12">
    <source>
        <dbReference type="Proteomes" id="UP000016932"/>
    </source>
</evidence>
<dbReference type="SUPFAM" id="SSF56112">
    <property type="entry name" value="Protein kinase-like (PK-like)"/>
    <property type="match status" value="1"/>
</dbReference>
<evidence type="ECO:0000256" key="4">
    <source>
        <dbReference type="ARBA" id="ARBA00022741"/>
    </source>
</evidence>
<keyword evidence="4" id="KW-0547">Nucleotide-binding</keyword>
<evidence type="ECO:0000256" key="1">
    <source>
        <dbReference type="ARBA" id="ARBA00012513"/>
    </source>
</evidence>
<organism evidence="11 12">
    <name type="scientific">Pseudocercospora fijiensis (strain CIRAD86)</name>
    <name type="common">Black leaf streak disease fungus</name>
    <name type="synonym">Mycosphaerella fijiensis</name>
    <dbReference type="NCBI Taxonomy" id="383855"/>
    <lineage>
        <taxon>Eukaryota</taxon>
        <taxon>Fungi</taxon>
        <taxon>Dikarya</taxon>
        <taxon>Ascomycota</taxon>
        <taxon>Pezizomycotina</taxon>
        <taxon>Dothideomycetes</taxon>
        <taxon>Dothideomycetidae</taxon>
        <taxon>Mycosphaerellales</taxon>
        <taxon>Mycosphaerellaceae</taxon>
        <taxon>Pseudocercospora</taxon>
    </lineage>
</organism>
<dbReference type="RefSeq" id="XP_007931077.1">
    <property type="nucleotide sequence ID" value="XM_007932886.1"/>
</dbReference>
<dbReference type="EC" id="2.7.11.1" evidence="1"/>
<keyword evidence="12" id="KW-1185">Reference proteome</keyword>
<keyword evidence="5 11" id="KW-0418">Kinase</keyword>
<dbReference type="GeneID" id="19335830"/>
<dbReference type="STRING" id="383855.M2YM54"/>
<dbReference type="PROSITE" id="PS50011">
    <property type="entry name" value="PROTEIN_KINASE_DOM"/>
    <property type="match status" value="1"/>
</dbReference>
<feature type="domain" description="Protein kinase" evidence="10">
    <location>
        <begin position="94"/>
        <end position="364"/>
    </location>
</feature>
<evidence type="ECO:0000256" key="8">
    <source>
        <dbReference type="ARBA" id="ARBA00048679"/>
    </source>
</evidence>
<dbReference type="InterPro" id="IPR000719">
    <property type="entry name" value="Prot_kinase_dom"/>
</dbReference>
<comment type="catalytic activity">
    <reaction evidence="8">
        <text>L-seryl-[protein] + ATP = O-phospho-L-seryl-[protein] + ADP + H(+)</text>
        <dbReference type="Rhea" id="RHEA:17989"/>
        <dbReference type="Rhea" id="RHEA-COMP:9863"/>
        <dbReference type="Rhea" id="RHEA-COMP:11604"/>
        <dbReference type="ChEBI" id="CHEBI:15378"/>
        <dbReference type="ChEBI" id="CHEBI:29999"/>
        <dbReference type="ChEBI" id="CHEBI:30616"/>
        <dbReference type="ChEBI" id="CHEBI:83421"/>
        <dbReference type="ChEBI" id="CHEBI:456216"/>
        <dbReference type="EC" id="2.7.11.1"/>
    </reaction>
</comment>
<dbReference type="GO" id="GO:0000245">
    <property type="term" value="P:spliceosomal complex assembly"/>
    <property type="evidence" value="ECO:0007669"/>
    <property type="project" value="TreeGrafter"/>
</dbReference>
<evidence type="ECO:0000259" key="10">
    <source>
        <dbReference type="PROSITE" id="PS50011"/>
    </source>
</evidence>
<keyword evidence="6" id="KW-0067">ATP-binding</keyword>
<sequence length="364" mass="41140">MGMPTRKQTQPVTHASQNDIVQGLVPPYQPRFASVSNHGVIHRGEERPTSLLQFKELDFEIIEDDEVLDEEATDGFDEGAYYPVSIGQVFDARYQVVGKLGYGATSTVWLARGIQKHSFVTLKIYTRHPDNEDEVKMYQYLSTCKTASHPGSSCIRTAFETFEIPRSGGPHHGIVQIPLWDSIENLVARNGTHQASAELLKPLSRYVFLALDYIHTECHVIHTDIKADNILQTIEDDSILQSFVQAGLGHPSPRKSVGDKTVYLSRSFDLPKTFGNPVLSDFGAAVRGDIEHDVFVQPEAYRSPEVAMEMEWSYPIDIWNVGCMVSRKDKELFVQFIRSMLQWKPEDRKTARELLEDPWLNGTG</sequence>
<keyword evidence="3" id="KW-0808">Transferase</keyword>
<dbReference type="VEuPathDB" id="FungiDB:MYCFIDRAFT_199919"/>
<dbReference type="GO" id="GO:0050684">
    <property type="term" value="P:regulation of mRNA processing"/>
    <property type="evidence" value="ECO:0007669"/>
    <property type="project" value="TreeGrafter"/>
</dbReference>
<proteinExistence type="predicted"/>
<keyword evidence="2" id="KW-0723">Serine/threonine-protein kinase</keyword>